<dbReference type="PANTHER" id="PTHR43283">
    <property type="entry name" value="BETA-LACTAMASE-RELATED"/>
    <property type="match status" value="1"/>
</dbReference>
<dbReference type="SUPFAM" id="SSF56601">
    <property type="entry name" value="beta-lactamase/transpeptidase-like"/>
    <property type="match status" value="1"/>
</dbReference>
<evidence type="ECO:0000313" key="4">
    <source>
        <dbReference type="EMBL" id="THV08212.1"/>
    </source>
</evidence>
<dbReference type="OrthoDB" id="428260at2759"/>
<dbReference type="InterPro" id="IPR050789">
    <property type="entry name" value="Diverse_Enzym_Activities"/>
</dbReference>
<evidence type="ECO:0000313" key="5">
    <source>
        <dbReference type="Proteomes" id="UP000297245"/>
    </source>
</evidence>
<evidence type="ECO:0000256" key="1">
    <source>
        <dbReference type="ARBA" id="ARBA00009009"/>
    </source>
</evidence>
<evidence type="ECO:0000256" key="2">
    <source>
        <dbReference type="ARBA" id="ARBA00022801"/>
    </source>
</evidence>
<dbReference type="Gene3D" id="3.40.710.10">
    <property type="entry name" value="DD-peptidase/beta-lactamase superfamily"/>
    <property type="match status" value="1"/>
</dbReference>
<comment type="similarity">
    <text evidence="1">Belongs to the class-A beta-lactamase family.</text>
</comment>
<feature type="domain" description="Beta-lactamase-related" evidence="3">
    <location>
        <begin position="18"/>
        <end position="381"/>
    </location>
</feature>
<dbReference type="PANTHER" id="PTHR43283:SF17">
    <property type="entry name" value="(LOVD), PUTATIVE (AFU_ORTHOLOGUE AFUA_5G00920)-RELATED"/>
    <property type="match status" value="1"/>
</dbReference>
<dbReference type="InterPro" id="IPR012338">
    <property type="entry name" value="Beta-lactam/transpept-like"/>
</dbReference>
<dbReference type="AlphaFoldDB" id="A0A4S8MYG2"/>
<organism evidence="4 5">
    <name type="scientific">Dendrothele bispora (strain CBS 962.96)</name>
    <dbReference type="NCBI Taxonomy" id="1314807"/>
    <lineage>
        <taxon>Eukaryota</taxon>
        <taxon>Fungi</taxon>
        <taxon>Dikarya</taxon>
        <taxon>Basidiomycota</taxon>
        <taxon>Agaricomycotina</taxon>
        <taxon>Agaricomycetes</taxon>
        <taxon>Agaricomycetidae</taxon>
        <taxon>Agaricales</taxon>
        <taxon>Agaricales incertae sedis</taxon>
        <taxon>Dendrothele</taxon>
    </lineage>
</organism>
<sequence>MESFRTAIREAVGELGRERQEIPGVVLVSGKGNSEEPVIRESYGYLSLDSGAPLDLQSTFWLASCTKLLTTIACLQLVERGLVDLDEDITRVLHEYQDLQILVGFGGDGEPLTRPAKNKLTLRHLLTHSSGIGYDFLSESIQRYRMYNGLSVLGKGESLMEWGFAPLLFEPGEGWAYGASMDWAGLVVERIGGHKSLEEYMSINIWEPLGMTSTSFRFYDRPEISSPEHFATLLNRNTEGRLGTETIDYSTKTYHFDGGGSGLFSRPTDFAKVLNSLLRNDGTVLKKETVPMMFQPQLPEEAQFLRQFLQKIPEGFRDAFLGGFPFEKEFNWGLGGLLAMEDVPGGRKKGSLSWGGMPNHAWWIDPSSKLYGFFATHMAPFGEKTVQAFARRYERALYQEFESTD</sequence>
<reference evidence="4 5" key="1">
    <citation type="journal article" date="2019" name="Nat. Ecol. Evol.">
        <title>Megaphylogeny resolves global patterns of mushroom evolution.</title>
        <authorList>
            <person name="Varga T."/>
            <person name="Krizsan K."/>
            <person name="Foldi C."/>
            <person name="Dima B."/>
            <person name="Sanchez-Garcia M."/>
            <person name="Sanchez-Ramirez S."/>
            <person name="Szollosi G.J."/>
            <person name="Szarkandi J.G."/>
            <person name="Papp V."/>
            <person name="Albert L."/>
            <person name="Andreopoulos W."/>
            <person name="Angelini C."/>
            <person name="Antonin V."/>
            <person name="Barry K.W."/>
            <person name="Bougher N.L."/>
            <person name="Buchanan P."/>
            <person name="Buyck B."/>
            <person name="Bense V."/>
            <person name="Catcheside P."/>
            <person name="Chovatia M."/>
            <person name="Cooper J."/>
            <person name="Damon W."/>
            <person name="Desjardin D."/>
            <person name="Finy P."/>
            <person name="Geml J."/>
            <person name="Haridas S."/>
            <person name="Hughes K."/>
            <person name="Justo A."/>
            <person name="Karasinski D."/>
            <person name="Kautmanova I."/>
            <person name="Kiss B."/>
            <person name="Kocsube S."/>
            <person name="Kotiranta H."/>
            <person name="LaButti K.M."/>
            <person name="Lechner B.E."/>
            <person name="Liimatainen K."/>
            <person name="Lipzen A."/>
            <person name="Lukacs Z."/>
            <person name="Mihaltcheva S."/>
            <person name="Morgado L.N."/>
            <person name="Niskanen T."/>
            <person name="Noordeloos M.E."/>
            <person name="Ohm R.A."/>
            <person name="Ortiz-Santana B."/>
            <person name="Ovrebo C."/>
            <person name="Racz N."/>
            <person name="Riley R."/>
            <person name="Savchenko A."/>
            <person name="Shiryaev A."/>
            <person name="Soop K."/>
            <person name="Spirin V."/>
            <person name="Szebenyi C."/>
            <person name="Tomsovsky M."/>
            <person name="Tulloss R.E."/>
            <person name="Uehling J."/>
            <person name="Grigoriev I.V."/>
            <person name="Vagvolgyi C."/>
            <person name="Papp T."/>
            <person name="Martin F.M."/>
            <person name="Miettinen O."/>
            <person name="Hibbett D.S."/>
            <person name="Nagy L.G."/>
        </authorList>
    </citation>
    <scope>NUCLEOTIDE SEQUENCE [LARGE SCALE GENOMIC DNA]</scope>
    <source>
        <strain evidence="4 5">CBS 962.96</strain>
    </source>
</reference>
<dbReference type="Pfam" id="PF00144">
    <property type="entry name" value="Beta-lactamase"/>
    <property type="match status" value="1"/>
</dbReference>
<proteinExistence type="inferred from homology"/>
<dbReference type="GO" id="GO:0016787">
    <property type="term" value="F:hydrolase activity"/>
    <property type="evidence" value="ECO:0007669"/>
    <property type="project" value="UniProtKB-KW"/>
</dbReference>
<keyword evidence="2" id="KW-0378">Hydrolase</keyword>
<dbReference type="Proteomes" id="UP000297245">
    <property type="component" value="Unassembled WGS sequence"/>
</dbReference>
<dbReference type="InterPro" id="IPR001466">
    <property type="entry name" value="Beta-lactam-related"/>
</dbReference>
<gene>
    <name evidence="4" type="ORF">K435DRAFT_787740</name>
</gene>
<dbReference type="EMBL" id="ML179035">
    <property type="protein sequence ID" value="THV08212.1"/>
    <property type="molecule type" value="Genomic_DNA"/>
</dbReference>
<keyword evidence="5" id="KW-1185">Reference proteome</keyword>
<name>A0A4S8MYG2_DENBC</name>
<evidence type="ECO:0000259" key="3">
    <source>
        <dbReference type="Pfam" id="PF00144"/>
    </source>
</evidence>
<protein>
    <submittedName>
        <fullName evidence="4">Beta-lactamase/transpeptidase-like protein</fullName>
    </submittedName>
</protein>
<accession>A0A4S8MYG2</accession>